<dbReference type="PANTHER" id="PTHR46233:SF1">
    <property type="entry name" value="CONSERVED PROTEIN"/>
    <property type="match status" value="1"/>
</dbReference>
<organism evidence="2 3">
    <name type="scientific">Streptomyces katrae</name>
    <dbReference type="NCBI Taxonomy" id="68223"/>
    <lineage>
        <taxon>Bacteria</taxon>
        <taxon>Bacillati</taxon>
        <taxon>Actinomycetota</taxon>
        <taxon>Actinomycetes</taxon>
        <taxon>Kitasatosporales</taxon>
        <taxon>Streptomycetaceae</taxon>
        <taxon>Streptomyces</taxon>
    </lineage>
</organism>
<sequence length="218" mass="23198">MTYSGAVKVGGPADVHELADLMISKVAVGSMNNNAYLLRCRATGEQLLIDAAAEPETLLNLIGDDGIASVVTTHRHGDHWGALQAVVDATGARTYAGAHDAEGIPVPTDVLVHDGDVITVGRVSLTARHLVGHTPGSIALVYDDPHGHPHVFTGDCLFPGGVGNTWGDAKNFASLIDDVETKLFGQLPDETWVYPGHGNDTMLGTERPHLAEWRERGW</sequence>
<dbReference type="STRING" id="68223.GCA_002028425_01856"/>
<dbReference type="PANTHER" id="PTHR46233">
    <property type="entry name" value="HYDROXYACYLGLUTATHIONE HYDROLASE GLOC"/>
    <property type="match status" value="1"/>
</dbReference>
<dbReference type="SUPFAM" id="SSF56281">
    <property type="entry name" value="Metallo-hydrolase/oxidoreductase"/>
    <property type="match status" value="1"/>
</dbReference>
<dbReference type="OrthoDB" id="2971563at2"/>
<feature type="domain" description="Metallo-beta-lactamase" evidence="1">
    <location>
        <begin position="32"/>
        <end position="197"/>
    </location>
</feature>
<dbReference type="PATRIC" id="fig|68223.7.peg.3520"/>
<evidence type="ECO:0000313" key="3">
    <source>
        <dbReference type="Proteomes" id="UP000033551"/>
    </source>
</evidence>
<protein>
    <submittedName>
        <fullName evidence="2">Zn-dependent hydrolase</fullName>
    </submittedName>
</protein>
<comment type="caution">
    <text evidence="2">The sequence shown here is derived from an EMBL/GenBank/DDBJ whole genome shotgun (WGS) entry which is preliminary data.</text>
</comment>
<gene>
    <name evidence="2" type="ORF">VR44_33225</name>
</gene>
<dbReference type="InterPro" id="IPR001279">
    <property type="entry name" value="Metallo-B-lactamas"/>
</dbReference>
<dbReference type="Gene3D" id="3.60.15.10">
    <property type="entry name" value="Ribonuclease Z/Hydroxyacylglutathione hydrolase-like"/>
    <property type="match status" value="1"/>
</dbReference>
<evidence type="ECO:0000259" key="1">
    <source>
        <dbReference type="SMART" id="SM00849"/>
    </source>
</evidence>
<dbReference type="SMART" id="SM00849">
    <property type="entry name" value="Lactamase_B"/>
    <property type="match status" value="1"/>
</dbReference>
<name>A0A0F4IU39_9ACTN</name>
<reference evidence="2 3" key="1">
    <citation type="submission" date="2015-02" db="EMBL/GenBank/DDBJ databases">
        <authorList>
            <person name="Ju K.-S."/>
            <person name="Doroghazi J.R."/>
            <person name="Metcalf W."/>
        </authorList>
    </citation>
    <scope>NUCLEOTIDE SEQUENCE [LARGE SCALE GENOMIC DNA]</scope>
    <source>
        <strain evidence="2 3">NRRL ISP-5550</strain>
    </source>
</reference>
<keyword evidence="2" id="KW-0378">Hydrolase</keyword>
<accession>A0A0F4IU39</accession>
<dbReference type="InterPro" id="IPR036866">
    <property type="entry name" value="RibonucZ/Hydroxyglut_hydro"/>
</dbReference>
<dbReference type="AlphaFoldDB" id="A0A0F4IU39"/>
<dbReference type="GO" id="GO:0016787">
    <property type="term" value="F:hydrolase activity"/>
    <property type="evidence" value="ECO:0007669"/>
    <property type="project" value="UniProtKB-KW"/>
</dbReference>
<dbReference type="CDD" id="cd06262">
    <property type="entry name" value="metallo-hydrolase-like_MBL-fold"/>
    <property type="match status" value="1"/>
</dbReference>
<dbReference type="Proteomes" id="UP000033551">
    <property type="component" value="Unassembled WGS sequence"/>
</dbReference>
<dbReference type="EMBL" id="JZWV01001113">
    <property type="protein sequence ID" value="KJY25164.1"/>
    <property type="molecule type" value="Genomic_DNA"/>
</dbReference>
<proteinExistence type="predicted"/>
<keyword evidence="3" id="KW-1185">Reference proteome</keyword>
<dbReference type="InterPro" id="IPR051453">
    <property type="entry name" value="MBL_Glyoxalase_II"/>
</dbReference>
<dbReference type="RefSeq" id="WP_045951353.1">
    <property type="nucleotide sequence ID" value="NZ_JZWV01001113.1"/>
</dbReference>
<dbReference type="Pfam" id="PF00753">
    <property type="entry name" value="Lactamase_B"/>
    <property type="match status" value="1"/>
</dbReference>
<evidence type="ECO:0000313" key="2">
    <source>
        <dbReference type="EMBL" id="KJY25164.1"/>
    </source>
</evidence>